<feature type="non-terminal residue" evidence="1">
    <location>
        <position position="1"/>
    </location>
</feature>
<evidence type="ECO:0000313" key="1">
    <source>
        <dbReference type="EMBL" id="CRI43934.1"/>
    </source>
</evidence>
<dbReference type="AlphaFoldDB" id="A0A0F7WZZ4"/>
<dbReference type="EMBL" id="LN847193">
    <property type="protein sequence ID" value="CRI43934.1"/>
    <property type="molecule type" value="Genomic_DNA"/>
</dbReference>
<proteinExistence type="predicted"/>
<gene>
    <name evidence="1" type="ORF">BN1224_H12_EN_00010</name>
</gene>
<sequence length="50" mass="6121">KSREDTVRKIQLILVQSKHIKTKNHVLNNKNKQKKFLKRKRLEKVVRSHF</sequence>
<name>A0A0F7WZZ4_CHLPN</name>
<protein>
    <submittedName>
        <fullName evidence="1">Uncharacterized protein</fullName>
    </submittedName>
</protein>
<accession>A0A0F7WZZ4</accession>
<reference evidence="1" key="1">
    <citation type="submission" date="2015-05" db="EMBL/GenBank/DDBJ databases">
        <authorList>
            <person name="Rattei Thomas"/>
        </authorList>
    </citation>
    <scope>NUCLEOTIDE SEQUENCE</scope>
    <source>
        <strain evidence="1">H12</strain>
    </source>
</reference>
<organism evidence="1">
    <name type="scientific">Chlamydia pneumoniae</name>
    <name type="common">Chlamydophila pneumoniae</name>
    <dbReference type="NCBI Taxonomy" id="83558"/>
    <lineage>
        <taxon>Bacteria</taxon>
        <taxon>Pseudomonadati</taxon>
        <taxon>Chlamydiota</taxon>
        <taxon>Chlamydiia</taxon>
        <taxon>Chlamydiales</taxon>
        <taxon>Chlamydiaceae</taxon>
        <taxon>Chlamydia/Chlamydophila group</taxon>
        <taxon>Chlamydia</taxon>
    </lineage>
</organism>